<organism evidence="1 2">
    <name type="scientific">Mariprofundus ferrinatatus</name>
    <dbReference type="NCBI Taxonomy" id="1921087"/>
    <lineage>
        <taxon>Bacteria</taxon>
        <taxon>Pseudomonadati</taxon>
        <taxon>Pseudomonadota</taxon>
        <taxon>Candidatius Mariprofundia</taxon>
        <taxon>Mariprofundales</taxon>
        <taxon>Mariprofundaceae</taxon>
        <taxon>Mariprofundus</taxon>
    </lineage>
</organism>
<gene>
    <name evidence="1" type="ORF">Ga0123462_0153</name>
</gene>
<evidence type="ECO:0000313" key="1">
    <source>
        <dbReference type="EMBL" id="ATX81031.1"/>
    </source>
</evidence>
<keyword evidence="2" id="KW-1185">Reference proteome</keyword>
<name>A0A2K8L5A1_9PROT</name>
<accession>A0A2K8L5A1</accession>
<evidence type="ECO:0008006" key="3">
    <source>
        <dbReference type="Google" id="ProtNLM"/>
    </source>
</evidence>
<dbReference type="AlphaFoldDB" id="A0A2K8L5A1"/>
<dbReference type="OrthoDB" id="114489at2"/>
<dbReference type="Proteomes" id="UP000231637">
    <property type="component" value="Chromosome"/>
</dbReference>
<sequence length="233" mass="25984">MGLNRNANLAMLGLVADRLGDLREQVVFLGGCTTGLLITDTAAPDVRATMDVDLIVEVASALEFHDIEAEMQKRGFTPDVESGIRCRWRSGDLIIDLMPDDEEILGFSNRWYSDAIVHAVEERLADGAVIRRVSAPYFIATKIEAFNGRGNGDYLASHDFEDIVTLIDGREELYAEIEESDALLRRFIAYTFKQWAEDSDLFIALAGQLPPDAVSQSRYSILERKFEAIASMD</sequence>
<dbReference type="RefSeq" id="WP_100264553.1">
    <property type="nucleotide sequence ID" value="NZ_CP018800.1"/>
</dbReference>
<protein>
    <recommendedName>
        <fullName evidence="3">Nucleotidyl transferase AbiEii toxin, Type IV TA system</fullName>
    </recommendedName>
</protein>
<reference evidence="1 2" key="1">
    <citation type="submission" date="2016-12" db="EMBL/GenBank/DDBJ databases">
        <title>Isolation and genomic insights into novel planktonic Zetaproteobacteria from stratified waters of the Chesapeake Bay.</title>
        <authorList>
            <person name="McAllister S.M."/>
            <person name="Kato S."/>
            <person name="Chan C.S."/>
            <person name="Chiu B.K."/>
            <person name="Field E.K."/>
        </authorList>
    </citation>
    <scope>NUCLEOTIDE SEQUENCE [LARGE SCALE GENOMIC DNA]</scope>
    <source>
        <strain evidence="1 2">CP-8</strain>
    </source>
</reference>
<dbReference type="KEGG" id="mfn:Ga0123462_0153"/>
<evidence type="ECO:0000313" key="2">
    <source>
        <dbReference type="Proteomes" id="UP000231637"/>
    </source>
</evidence>
<proteinExistence type="predicted"/>
<dbReference type="EMBL" id="CP018800">
    <property type="protein sequence ID" value="ATX81031.1"/>
    <property type="molecule type" value="Genomic_DNA"/>
</dbReference>